<protein>
    <submittedName>
        <fullName evidence="1">Uncharacterized protein</fullName>
    </submittedName>
</protein>
<sequence length="91" mass="10500">MQPGLVVKVLPLKPQILLDFIDRQLLNRSPRLISRLPNDLALAIGQLERRTDLIGMEVIKLLLLPFSLIDLRQWRLDQVAPRIVAIRRRCG</sequence>
<proteinExistence type="predicted"/>
<accession>A0A2S3XBT2</accession>
<name>A0A2S3XBT2_PSEPU</name>
<dbReference type="EMBL" id="MING01000019">
    <property type="protein sequence ID" value="POG12981.1"/>
    <property type="molecule type" value="Genomic_DNA"/>
</dbReference>
<comment type="caution">
    <text evidence="1">The sequence shown here is derived from an EMBL/GenBank/DDBJ whole genome shotgun (WGS) entry which is preliminary data.</text>
</comment>
<organism evidence="1 2">
    <name type="scientific">Pseudomonas putida</name>
    <name type="common">Arthrobacter siderocapsulatus</name>
    <dbReference type="NCBI Taxonomy" id="303"/>
    <lineage>
        <taxon>Bacteria</taxon>
        <taxon>Pseudomonadati</taxon>
        <taxon>Pseudomonadota</taxon>
        <taxon>Gammaproteobacteria</taxon>
        <taxon>Pseudomonadales</taxon>
        <taxon>Pseudomonadaceae</taxon>
        <taxon>Pseudomonas</taxon>
    </lineage>
</organism>
<dbReference type="Proteomes" id="UP000237378">
    <property type="component" value="Unassembled WGS sequence"/>
</dbReference>
<dbReference type="AlphaFoldDB" id="A0A2S3XBT2"/>
<evidence type="ECO:0000313" key="2">
    <source>
        <dbReference type="Proteomes" id="UP000237378"/>
    </source>
</evidence>
<evidence type="ECO:0000313" key="1">
    <source>
        <dbReference type="EMBL" id="POG12981.1"/>
    </source>
</evidence>
<reference evidence="1 2" key="2">
    <citation type="submission" date="2018-03" db="EMBL/GenBank/DDBJ databases">
        <title>Draft genome of Pseudomonas putida strain KH-18-2.</title>
        <authorList>
            <person name="Yoshizawa S."/>
            <person name="Khan N.H."/>
            <person name="Nishimura M."/>
            <person name="Chiura H.X."/>
            <person name="Ogura Y."/>
            <person name="Hayashi T."/>
            <person name="Kogure K."/>
        </authorList>
    </citation>
    <scope>NUCLEOTIDE SEQUENCE [LARGE SCALE GENOMIC DNA]</scope>
    <source>
        <strain evidence="1 2">KH-18-2</strain>
    </source>
</reference>
<reference evidence="1 2" key="1">
    <citation type="submission" date="2016-08" db="EMBL/GenBank/DDBJ databases">
        <authorList>
            <person name="Seilhamer J.J."/>
        </authorList>
    </citation>
    <scope>NUCLEOTIDE SEQUENCE [LARGE SCALE GENOMIC DNA]</scope>
    <source>
        <strain evidence="1 2">KH-18-2</strain>
    </source>
</reference>
<gene>
    <name evidence="1" type="ORF">BGP82_00515</name>
</gene>